<evidence type="ECO:0000313" key="2">
    <source>
        <dbReference type="EMBL" id="KIS35148.1"/>
    </source>
</evidence>
<keyword evidence="1" id="KW-0472">Membrane</keyword>
<accession>A0A158SWA4</accession>
<dbReference type="EMBL" id="JMQP01000002">
    <property type="protein sequence ID" value="KIS35148.1"/>
    <property type="molecule type" value="Genomic_DNA"/>
</dbReference>
<name>A0A158SWA4_HAEIF</name>
<gene>
    <name evidence="2" type="ORF">NTHI1209_00751</name>
</gene>
<evidence type="ECO:0000313" key="3">
    <source>
        <dbReference type="Proteomes" id="UP000050700"/>
    </source>
</evidence>
<feature type="transmembrane region" description="Helical" evidence="1">
    <location>
        <begin position="21"/>
        <end position="44"/>
    </location>
</feature>
<dbReference type="AlphaFoldDB" id="A0A158SWA4"/>
<keyword evidence="1" id="KW-1133">Transmembrane helix</keyword>
<keyword evidence="1" id="KW-0812">Transmembrane</keyword>
<protein>
    <submittedName>
        <fullName evidence="2">Uncharacterized protein</fullName>
    </submittedName>
</protein>
<dbReference type="PATRIC" id="fig|727.582.peg.686"/>
<evidence type="ECO:0000256" key="1">
    <source>
        <dbReference type="SAM" id="Phobius"/>
    </source>
</evidence>
<sequence length="48" mass="6034">MVILWIYMQKHIPILRKCDQYLIKFNILFSFFTFLLLFVFSYSINRRI</sequence>
<dbReference type="Proteomes" id="UP000050700">
    <property type="component" value="Unassembled WGS sequence"/>
</dbReference>
<reference evidence="2 3" key="1">
    <citation type="submission" date="2014-05" db="EMBL/GenBank/DDBJ databases">
        <title>Methylome analysis of the phasevarions of Haemophilus influenzae.</title>
        <authorList>
            <person name="Atack J.M."/>
            <person name="Fox K.L."/>
            <person name="Power P.M."/>
            <person name="Clark T."/>
            <person name="Jurcisek J."/>
            <person name="Korlach J."/>
            <person name="Bakaletz L.O."/>
            <person name="Jennings M.P."/>
        </authorList>
    </citation>
    <scope>NUCLEOTIDE SEQUENCE [LARGE SCALE GENOMIC DNA]</scope>
    <source>
        <strain evidence="2 3">1209</strain>
    </source>
</reference>
<proteinExistence type="predicted"/>
<comment type="caution">
    <text evidence="2">The sequence shown here is derived from an EMBL/GenBank/DDBJ whole genome shotgun (WGS) entry which is preliminary data.</text>
</comment>
<organism evidence="2 3">
    <name type="scientific">Haemophilus influenzae</name>
    <dbReference type="NCBI Taxonomy" id="727"/>
    <lineage>
        <taxon>Bacteria</taxon>
        <taxon>Pseudomonadati</taxon>
        <taxon>Pseudomonadota</taxon>
        <taxon>Gammaproteobacteria</taxon>
        <taxon>Pasteurellales</taxon>
        <taxon>Pasteurellaceae</taxon>
        <taxon>Haemophilus</taxon>
    </lineage>
</organism>